<feature type="transmembrane region" description="Helical" evidence="2">
    <location>
        <begin position="177"/>
        <end position="200"/>
    </location>
</feature>
<dbReference type="GeneID" id="20673730"/>
<keyword evidence="4" id="KW-1185">Reference proteome</keyword>
<sequence>MSAVCLSLVPILRCIALSRLETGLLLIPPALEVVFSLGLVFAGWGAGRRRFLLAAEGPIYFLLCLLDLLSHLIPALADSLAAFRALDILIAAASFLPILLYTSFLYSFKRAEFFPSFPRRFRTFAILFSLVIIPFIVATNEIGSFIGNTYRLVNFPGSSKAQPAIGSNDPTIQFVRVFFNSLSLALMTVYQLATFAVAFVRLARAFLGQRTIEASSGTSQVSYLFRGTGWIAVGVKLGAIESVIGFAQGDFGIFFLRRLLRMLGRACLIIGVVRGPDTLENFQMLDAELRGGREKHRSTRFITISGPVAAGDTRQRNSHTSTNPSSFQPIATFSTFGLKQPFNPMTPSSLGARFPLDNAPPLPTIIPNASAAFARPRPHPLTLMPQGQRVTVFQRHNRAPTLILRLSDTDLPSPSTIMGHTALELEREDPKSPPMSVGSSMDTKVSHVAKSVASAPLPLLARRISAARGSGYGPVFPVPSVTRNWSTSAADAARSRARPLAQELPRYMRSNAYAGRARVMSASSLASDSLDVVQDLSSRFSSIPPRVTTRAAPRYDGAAYGYGYDNAYGSVLEERADTARSLERDNSGKSTGSVSRGTGSAKRKPPPVIRASMLPPLEVPPPRAGIEASAYPISPPDTLFGSEFAPYRGPAEFDRDPRASAALTLPESIHSGQWMSPGGSAGPASPPDVEAYRRGPPTDPTPITASDRALTSAGSTEMEIPWLINTELADETETAWRNSLSVPYSAVAPSSIASPPGEYARGESVLGALAPPRTRIKSIGRAPRRRTPTPTSVSFSRDSVAPTVEELPVDAVERASRRASAATARSGRSGKSSRSGRSVLVKSRTGSDAARAPAGAALTRQDSGVLGKEDQEYVRRSFIEADGR</sequence>
<feature type="compositionally biased region" description="Low complexity" evidence="1">
    <location>
        <begin position="818"/>
        <end position="838"/>
    </location>
</feature>
<protein>
    <submittedName>
        <fullName evidence="3">Uncharacterized protein</fullName>
    </submittedName>
</protein>
<dbReference type="HOGENOM" id="CLU_015637_0_0_1"/>
<feature type="transmembrane region" description="Helical" evidence="2">
    <location>
        <begin position="88"/>
        <end position="108"/>
    </location>
</feature>
<dbReference type="KEGG" id="hir:HETIRDRAFT_421553"/>
<organism evidence="3 4">
    <name type="scientific">Heterobasidion irregulare (strain TC 32-1)</name>
    <dbReference type="NCBI Taxonomy" id="747525"/>
    <lineage>
        <taxon>Eukaryota</taxon>
        <taxon>Fungi</taxon>
        <taxon>Dikarya</taxon>
        <taxon>Basidiomycota</taxon>
        <taxon>Agaricomycotina</taxon>
        <taxon>Agaricomycetes</taxon>
        <taxon>Russulales</taxon>
        <taxon>Bondarzewiaceae</taxon>
        <taxon>Heterobasidion</taxon>
        <taxon>Heterobasidion annosum species complex</taxon>
    </lineage>
</organism>
<dbReference type="eggNOG" id="ENOG502SKBB">
    <property type="taxonomic scope" value="Eukaryota"/>
</dbReference>
<accession>W4JV65</accession>
<dbReference type="InParanoid" id="W4JV65"/>
<feature type="compositionally biased region" description="Basic and acidic residues" evidence="1">
    <location>
        <begin position="867"/>
        <end position="884"/>
    </location>
</feature>
<dbReference type="AlphaFoldDB" id="W4JV65"/>
<dbReference type="EMBL" id="KI925463">
    <property type="protein sequence ID" value="ETW77427.1"/>
    <property type="molecule type" value="Genomic_DNA"/>
</dbReference>
<feature type="compositionally biased region" description="Polar residues" evidence="1">
    <location>
        <begin position="588"/>
        <end position="598"/>
    </location>
</feature>
<dbReference type="RefSeq" id="XP_009550936.1">
    <property type="nucleotide sequence ID" value="XM_009552641.1"/>
</dbReference>
<evidence type="ECO:0000256" key="2">
    <source>
        <dbReference type="SAM" id="Phobius"/>
    </source>
</evidence>
<dbReference type="Proteomes" id="UP000030671">
    <property type="component" value="Unassembled WGS sequence"/>
</dbReference>
<evidence type="ECO:0000313" key="4">
    <source>
        <dbReference type="Proteomes" id="UP000030671"/>
    </source>
</evidence>
<gene>
    <name evidence="3" type="ORF">HETIRDRAFT_421553</name>
</gene>
<name>W4JV65_HETIT</name>
<evidence type="ECO:0000313" key="3">
    <source>
        <dbReference type="EMBL" id="ETW77427.1"/>
    </source>
</evidence>
<feature type="region of interest" description="Disordered" evidence="1">
    <location>
        <begin position="578"/>
        <end position="619"/>
    </location>
</feature>
<reference evidence="3 4" key="1">
    <citation type="journal article" date="2012" name="New Phytol.">
        <title>Insight into trade-off between wood decay and parasitism from the genome of a fungal forest pathogen.</title>
        <authorList>
            <person name="Olson A."/>
            <person name="Aerts A."/>
            <person name="Asiegbu F."/>
            <person name="Belbahri L."/>
            <person name="Bouzid O."/>
            <person name="Broberg A."/>
            <person name="Canback B."/>
            <person name="Coutinho P.M."/>
            <person name="Cullen D."/>
            <person name="Dalman K."/>
            <person name="Deflorio G."/>
            <person name="van Diepen L.T."/>
            <person name="Dunand C."/>
            <person name="Duplessis S."/>
            <person name="Durling M."/>
            <person name="Gonthier P."/>
            <person name="Grimwood J."/>
            <person name="Fossdal C.G."/>
            <person name="Hansson D."/>
            <person name="Henrissat B."/>
            <person name="Hietala A."/>
            <person name="Himmelstrand K."/>
            <person name="Hoffmeister D."/>
            <person name="Hogberg N."/>
            <person name="James T.Y."/>
            <person name="Karlsson M."/>
            <person name="Kohler A."/>
            <person name="Kues U."/>
            <person name="Lee Y.H."/>
            <person name="Lin Y.C."/>
            <person name="Lind M."/>
            <person name="Lindquist E."/>
            <person name="Lombard V."/>
            <person name="Lucas S."/>
            <person name="Lunden K."/>
            <person name="Morin E."/>
            <person name="Murat C."/>
            <person name="Park J."/>
            <person name="Raffaello T."/>
            <person name="Rouze P."/>
            <person name="Salamov A."/>
            <person name="Schmutz J."/>
            <person name="Solheim H."/>
            <person name="Stahlberg J."/>
            <person name="Velez H."/>
            <person name="de Vries R.P."/>
            <person name="Wiebenga A."/>
            <person name="Woodward S."/>
            <person name="Yakovlev I."/>
            <person name="Garbelotto M."/>
            <person name="Martin F."/>
            <person name="Grigoriev I.V."/>
            <person name="Stenlid J."/>
        </authorList>
    </citation>
    <scope>NUCLEOTIDE SEQUENCE [LARGE SCALE GENOMIC DNA]</scope>
    <source>
        <strain evidence="3 4">TC 32-1</strain>
    </source>
</reference>
<feature type="transmembrane region" description="Helical" evidence="2">
    <location>
        <begin position="59"/>
        <end position="76"/>
    </location>
</feature>
<feature type="region of interest" description="Disordered" evidence="1">
    <location>
        <begin position="771"/>
        <end position="884"/>
    </location>
</feature>
<keyword evidence="2" id="KW-1133">Transmembrane helix</keyword>
<keyword evidence="2" id="KW-0812">Transmembrane</keyword>
<feature type="compositionally biased region" description="Basic residues" evidence="1">
    <location>
        <begin position="774"/>
        <end position="787"/>
    </location>
</feature>
<feature type="transmembrane region" description="Helical" evidence="2">
    <location>
        <begin position="26"/>
        <end position="47"/>
    </location>
</feature>
<feature type="region of interest" description="Disordered" evidence="1">
    <location>
        <begin position="695"/>
        <end position="714"/>
    </location>
</feature>
<feature type="compositionally biased region" description="Basic and acidic residues" evidence="1">
    <location>
        <begin position="578"/>
        <end position="587"/>
    </location>
</feature>
<dbReference type="OrthoDB" id="3219582at2759"/>
<evidence type="ECO:0000256" key="1">
    <source>
        <dbReference type="SAM" id="MobiDB-lite"/>
    </source>
</evidence>
<keyword evidence="2" id="KW-0472">Membrane</keyword>
<feature type="transmembrane region" description="Helical" evidence="2">
    <location>
        <begin position="120"/>
        <end position="138"/>
    </location>
</feature>
<proteinExistence type="predicted"/>